<evidence type="ECO:0000313" key="2">
    <source>
        <dbReference type="EMBL" id="MXU84764.1"/>
    </source>
</evidence>
<feature type="signal peptide" evidence="1">
    <location>
        <begin position="1"/>
        <end position="21"/>
    </location>
</feature>
<sequence length="82" mass="9173">MVVLFFTTALSLHCVSPGAYAGLAVCQPCNGSSPLPAQSRRAIPIRPREKQGLLRFVRYVCYIGCPPMGVRYRKTMLLYSYM</sequence>
<organism evidence="2">
    <name type="scientific">Ixodes ricinus</name>
    <name type="common">Common tick</name>
    <name type="synonym">Acarus ricinus</name>
    <dbReference type="NCBI Taxonomy" id="34613"/>
    <lineage>
        <taxon>Eukaryota</taxon>
        <taxon>Metazoa</taxon>
        <taxon>Ecdysozoa</taxon>
        <taxon>Arthropoda</taxon>
        <taxon>Chelicerata</taxon>
        <taxon>Arachnida</taxon>
        <taxon>Acari</taxon>
        <taxon>Parasitiformes</taxon>
        <taxon>Ixodida</taxon>
        <taxon>Ixodoidea</taxon>
        <taxon>Ixodidae</taxon>
        <taxon>Ixodinae</taxon>
        <taxon>Ixodes</taxon>
    </lineage>
</organism>
<dbReference type="AlphaFoldDB" id="A0A6B0U7F7"/>
<reference evidence="2" key="1">
    <citation type="submission" date="2019-12" db="EMBL/GenBank/DDBJ databases">
        <title>An insight into the sialome of adult female Ixodes ricinus ticks feeding for 6 days.</title>
        <authorList>
            <person name="Perner J."/>
            <person name="Ribeiro J.M.C."/>
        </authorList>
    </citation>
    <scope>NUCLEOTIDE SEQUENCE</scope>
    <source>
        <strain evidence="2">Semi-engorged</strain>
        <tissue evidence="2">Salivary glands</tissue>
    </source>
</reference>
<feature type="chain" id="PRO_5025396257" evidence="1">
    <location>
        <begin position="22"/>
        <end position="82"/>
    </location>
</feature>
<accession>A0A6B0U7F7</accession>
<proteinExistence type="predicted"/>
<keyword evidence="1" id="KW-0732">Signal</keyword>
<dbReference type="EMBL" id="GIFC01002681">
    <property type="protein sequence ID" value="MXU84764.1"/>
    <property type="molecule type" value="Transcribed_RNA"/>
</dbReference>
<protein>
    <submittedName>
        <fullName evidence="2">Putative secreted protein</fullName>
    </submittedName>
</protein>
<name>A0A6B0U7F7_IXORI</name>
<evidence type="ECO:0000256" key="1">
    <source>
        <dbReference type="SAM" id="SignalP"/>
    </source>
</evidence>